<evidence type="ECO:0000256" key="1">
    <source>
        <dbReference type="SAM" id="Phobius"/>
    </source>
</evidence>
<keyword evidence="1" id="KW-1133">Transmembrane helix</keyword>
<keyword evidence="3" id="KW-1185">Reference proteome</keyword>
<organism evidence="2 3">
    <name type="scientific">Galerina marginata (strain CBS 339.88)</name>
    <dbReference type="NCBI Taxonomy" id="685588"/>
    <lineage>
        <taxon>Eukaryota</taxon>
        <taxon>Fungi</taxon>
        <taxon>Dikarya</taxon>
        <taxon>Basidiomycota</taxon>
        <taxon>Agaricomycotina</taxon>
        <taxon>Agaricomycetes</taxon>
        <taxon>Agaricomycetidae</taxon>
        <taxon>Agaricales</taxon>
        <taxon>Agaricineae</taxon>
        <taxon>Strophariaceae</taxon>
        <taxon>Galerina</taxon>
    </lineage>
</organism>
<gene>
    <name evidence="2" type="ORF">GALMADRAFT_240223</name>
</gene>
<feature type="transmembrane region" description="Helical" evidence="1">
    <location>
        <begin position="76"/>
        <end position="101"/>
    </location>
</feature>
<proteinExistence type="predicted"/>
<evidence type="ECO:0000313" key="3">
    <source>
        <dbReference type="Proteomes" id="UP000027222"/>
    </source>
</evidence>
<sequence length="117" mass="13957">MLRWLFDISDARAEEQLEKPQFSREWDDTDQLEGCSALHKCGFRYRHGHIQRRDTFHITVIFDLHHPSQAAGRKRWLAPLGLNCFGTAWALYKLILFLWLFRFLKDFMESLVLFTLA</sequence>
<dbReference type="AlphaFoldDB" id="A0A067TFD7"/>
<dbReference type="HOGENOM" id="CLU_2085012_0_0_1"/>
<reference evidence="3" key="1">
    <citation type="journal article" date="2014" name="Proc. Natl. Acad. Sci. U.S.A.">
        <title>Extensive sampling of basidiomycete genomes demonstrates inadequacy of the white-rot/brown-rot paradigm for wood decay fungi.</title>
        <authorList>
            <person name="Riley R."/>
            <person name="Salamov A.A."/>
            <person name="Brown D.W."/>
            <person name="Nagy L.G."/>
            <person name="Floudas D."/>
            <person name="Held B.W."/>
            <person name="Levasseur A."/>
            <person name="Lombard V."/>
            <person name="Morin E."/>
            <person name="Otillar R."/>
            <person name="Lindquist E.A."/>
            <person name="Sun H."/>
            <person name="LaButti K.M."/>
            <person name="Schmutz J."/>
            <person name="Jabbour D."/>
            <person name="Luo H."/>
            <person name="Baker S.E."/>
            <person name="Pisabarro A.G."/>
            <person name="Walton J.D."/>
            <person name="Blanchette R.A."/>
            <person name="Henrissat B."/>
            <person name="Martin F."/>
            <person name="Cullen D."/>
            <person name="Hibbett D.S."/>
            <person name="Grigoriev I.V."/>
        </authorList>
    </citation>
    <scope>NUCLEOTIDE SEQUENCE [LARGE SCALE GENOMIC DNA]</scope>
    <source>
        <strain evidence="3">CBS 339.88</strain>
    </source>
</reference>
<keyword evidence="1" id="KW-0472">Membrane</keyword>
<accession>A0A067TFD7</accession>
<dbReference type="EMBL" id="KL142370">
    <property type="protein sequence ID" value="KDR81915.1"/>
    <property type="molecule type" value="Genomic_DNA"/>
</dbReference>
<protein>
    <submittedName>
        <fullName evidence="2">Uncharacterized protein</fullName>
    </submittedName>
</protein>
<evidence type="ECO:0000313" key="2">
    <source>
        <dbReference type="EMBL" id="KDR81915.1"/>
    </source>
</evidence>
<name>A0A067TFD7_GALM3</name>
<dbReference type="Proteomes" id="UP000027222">
    <property type="component" value="Unassembled WGS sequence"/>
</dbReference>
<keyword evidence="1" id="KW-0812">Transmembrane</keyword>